<reference evidence="11" key="1">
    <citation type="submission" date="2017-03" db="EMBL/GenBank/DDBJ databases">
        <authorList>
            <person name="Lund M.B."/>
        </authorList>
    </citation>
    <scope>NUCLEOTIDE SEQUENCE [LARGE SCALE GENOMIC DNA]</scope>
</reference>
<feature type="binding site" evidence="7">
    <location>
        <position position="243"/>
    </location>
    <ligand>
        <name>substrate</name>
    </ligand>
</feature>
<dbReference type="Pfam" id="PF00479">
    <property type="entry name" value="G6PD_N"/>
    <property type="match status" value="1"/>
</dbReference>
<dbReference type="Gene3D" id="3.30.360.10">
    <property type="entry name" value="Dihydrodipicolinate Reductase, domain 2"/>
    <property type="match status" value="1"/>
</dbReference>
<keyword evidence="4 7" id="KW-0521">NADP</keyword>
<evidence type="ECO:0000256" key="6">
    <source>
        <dbReference type="ARBA" id="ARBA00023277"/>
    </source>
</evidence>
<comment type="similarity">
    <text evidence="2 7">Belongs to the glucose-6-phosphate dehydrogenase family.</text>
</comment>
<dbReference type="PRINTS" id="PR00079">
    <property type="entry name" value="G6PDHDRGNASE"/>
</dbReference>
<organism evidence="10 11">
    <name type="scientific">Candidatus Lumbricidiphila eiseniae</name>
    <dbReference type="NCBI Taxonomy" id="1969409"/>
    <lineage>
        <taxon>Bacteria</taxon>
        <taxon>Bacillati</taxon>
        <taxon>Actinomycetota</taxon>
        <taxon>Actinomycetes</taxon>
        <taxon>Micrococcales</taxon>
        <taxon>Microbacteriaceae</taxon>
        <taxon>Candidatus Lumbricidiphila</taxon>
    </lineage>
</organism>
<name>A0A2A6FTG4_9MICO</name>
<feature type="binding site" evidence="7">
    <location>
        <position position="209"/>
    </location>
    <ligand>
        <name>substrate</name>
    </ligand>
</feature>
<dbReference type="SUPFAM" id="SSF51735">
    <property type="entry name" value="NAD(P)-binding Rossmann-fold domains"/>
    <property type="match status" value="1"/>
</dbReference>
<dbReference type="EC" id="1.1.1.49" evidence="7"/>
<dbReference type="GO" id="GO:0006006">
    <property type="term" value="P:glucose metabolic process"/>
    <property type="evidence" value="ECO:0007669"/>
    <property type="project" value="UniProtKB-KW"/>
</dbReference>
<feature type="active site" description="Proton acceptor" evidence="7">
    <location>
        <position position="267"/>
    </location>
</feature>
<dbReference type="GO" id="GO:0004345">
    <property type="term" value="F:glucose-6-phosphate dehydrogenase activity"/>
    <property type="evidence" value="ECO:0007669"/>
    <property type="project" value="UniProtKB-UniRule"/>
</dbReference>
<comment type="caution">
    <text evidence="7">Lacks conserved residue(s) required for the propagation of feature annotation.</text>
</comment>
<dbReference type="Pfam" id="PF02781">
    <property type="entry name" value="G6PD_C"/>
    <property type="match status" value="1"/>
</dbReference>
<evidence type="ECO:0000259" key="8">
    <source>
        <dbReference type="Pfam" id="PF00479"/>
    </source>
</evidence>
<dbReference type="PANTHER" id="PTHR23429">
    <property type="entry name" value="GLUCOSE-6-PHOSPHATE 1-DEHYDROGENASE G6PD"/>
    <property type="match status" value="1"/>
</dbReference>
<evidence type="ECO:0000313" key="11">
    <source>
        <dbReference type="Proteomes" id="UP000219994"/>
    </source>
</evidence>
<proteinExistence type="inferred from homology"/>
<keyword evidence="6 7" id="KW-0119">Carbohydrate metabolism</keyword>
<dbReference type="PROSITE" id="PS00069">
    <property type="entry name" value="G6P_DEHYDROGENASE"/>
    <property type="match status" value="1"/>
</dbReference>
<comment type="pathway">
    <text evidence="1 7">Carbohydrate degradation; pentose phosphate pathway; D-ribulose 5-phosphate from D-glucose 6-phosphate (oxidative stage): step 1/3.</text>
</comment>
<evidence type="ECO:0000256" key="3">
    <source>
        <dbReference type="ARBA" id="ARBA00022526"/>
    </source>
</evidence>
<keyword evidence="5 7" id="KW-0560">Oxidoreductase</keyword>
<dbReference type="GO" id="GO:0009051">
    <property type="term" value="P:pentose-phosphate shunt, oxidative branch"/>
    <property type="evidence" value="ECO:0007669"/>
    <property type="project" value="TreeGrafter"/>
</dbReference>
<comment type="catalytic activity">
    <reaction evidence="7">
        <text>D-glucose 6-phosphate + NADP(+) = 6-phospho-D-glucono-1,5-lactone + NADPH + H(+)</text>
        <dbReference type="Rhea" id="RHEA:15841"/>
        <dbReference type="ChEBI" id="CHEBI:15378"/>
        <dbReference type="ChEBI" id="CHEBI:57783"/>
        <dbReference type="ChEBI" id="CHEBI:57955"/>
        <dbReference type="ChEBI" id="CHEBI:58349"/>
        <dbReference type="ChEBI" id="CHEBI:61548"/>
        <dbReference type="EC" id="1.1.1.49"/>
    </reaction>
</comment>
<accession>A0A2A6FTG4</accession>
<feature type="binding site" evidence="7">
    <location>
        <position position="262"/>
    </location>
    <ligand>
        <name>substrate</name>
    </ligand>
</feature>
<keyword evidence="3 7" id="KW-0313">Glucose metabolism</keyword>
<dbReference type="EMBL" id="NAEP01000024">
    <property type="protein sequence ID" value="PDQ35916.1"/>
    <property type="molecule type" value="Genomic_DNA"/>
</dbReference>
<dbReference type="Proteomes" id="UP000219994">
    <property type="component" value="Unassembled WGS sequence"/>
</dbReference>
<dbReference type="InterPro" id="IPR036291">
    <property type="entry name" value="NAD(P)-bd_dom_sf"/>
</dbReference>
<dbReference type="GO" id="GO:0050661">
    <property type="term" value="F:NADP binding"/>
    <property type="evidence" value="ECO:0007669"/>
    <property type="project" value="UniProtKB-UniRule"/>
</dbReference>
<dbReference type="SUPFAM" id="SSF55347">
    <property type="entry name" value="Glyceraldehyde-3-phosphate dehydrogenase-like, C-terminal domain"/>
    <property type="match status" value="1"/>
</dbReference>
<feature type="binding site" evidence="7">
    <location>
        <position position="175"/>
    </location>
    <ligand>
        <name>NADP(+)</name>
        <dbReference type="ChEBI" id="CHEBI:58349"/>
    </ligand>
</feature>
<dbReference type="InterPro" id="IPR019796">
    <property type="entry name" value="G6P_DH_AS"/>
</dbReference>
<dbReference type="AlphaFoldDB" id="A0A2A6FTG4"/>
<feature type="binding site" evidence="7">
    <location>
        <position position="205"/>
    </location>
    <ligand>
        <name>substrate</name>
    </ligand>
</feature>
<dbReference type="GO" id="GO:0005829">
    <property type="term" value="C:cytosol"/>
    <property type="evidence" value="ECO:0007669"/>
    <property type="project" value="TreeGrafter"/>
</dbReference>
<dbReference type="InterPro" id="IPR001282">
    <property type="entry name" value="G6P_DH"/>
</dbReference>
<evidence type="ECO:0000259" key="9">
    <source>
        <dbReference type="Pfam" id="PF02781"/>
    </source>
</evidence>
<evidence type="ECO:0000313" key="10">
    <source>
        <dbReference type="EMBL" id="PDQ35916.1"/>
    </source>
</evidence>
<dbReference type="HAMAP" id="MF_00966">
    <property type="entry name" value="G6PD"/>
    <property type="match status" value="1"/>
</dbReference>
<gene>
    <name evidence="7" type="primary">zwf</name>
    <name evidence="10" type="ORF">B5766_03305</name>
</gene>
<evidence type="ECO:0000256" key="5">
    <source>
        <dbReference type="ARBA" id="ARBA00023002"/>
    </source>
</evidence>
<comment type="function">
    <text evidence="7">Catalyzes the oxidation of glucose 6-phosphate to 6-phosphogluconolactone.</text>
</comment>
<dbReference type="InterPro" id="IPR022674">
    <property type="entry name" value="G6P_DH_NAD-bd"/>
</dbReference>
<evidence type="ECO:0000256" key="1">
    <source>
        <dbReference type="ARBA" id="ARBA00004937"/>
    </source>
</evidence>
<feature type="binding site" evidence="7">
    <location>
        <position position="68"/>
    </location>
    <ligand>
        <name>NADP(+)</name>
        <dbReference type="ChEBI" id="CHEBI:58349"/>
    </ligand>
</feature>
<protein>
    <recommendedName>
        <fullName evidence="7">Glucose-6-phosphate 1-dehydrogenase</fullName>
        <shortName evidence="7">G6PD</shortName>
        <ecNumber evidence="7">1.1.1.49</ecNumber>
    </recommendedName>
</protein>
<evidence type="ECO:0000256" key="2">
    <source>
        <dbReference type="ARBA" id="ARBA00009975"/>
    </source>
</evidence>
<feature type="binding site" evidence="7">
    <location>
        <position position="365"/>
    </location>
    <ligand>
        <name>substrate</name>
    </ligand>
</feature>
<feature type="domain" description="Glucose-6-phosphate dehydrogenase C-terminal" evidence="9">
    <location>
        <begin position="216"/>
        <end position="511"/>
    </location>
</feature>
<feature type="domain" description="Glucose-6-phosphate dehydrogenase NAD-binding" evidence="8">
    <location>
        <begin position="31"/>
        <end position="214"/>
    </location>
</feature>
<dbReference type="PIRSF" id="PIRSF000110">
    <property type="entry name" value="G6PD"/>
    <property type="match status" value="1"/>
</dbReference>
<dbReference type="FunFam" id="3.30.360.10:FF:000011">
    <property type="entry name" value="Glucose-6-phosphate 1-dehydrogenase"/>
    <property type="match status" value="1"/>
</dbReference>
<dbReference type="UniPathway" id="UPA00115">
    <property type="reaction ID" value="UER00408"/>
</dbReference>
<evidence type="ECO:0000256" key="7">
    <source>
        <dbReference type="HAMAP-Rule" id="MF_00966"/>
    </source>
</evidence>
<sequence length="513" mass="57122">MTPAAVSAGNNPLRSPFDFRLNRIAGPCGLIIFGVTGDLSRKKLMPAVYDLANRGLLPPGFALIGVARRDWADEDFTQVVHDAVRDNARTEFREDVWRQLSQGIRFVPGEFSDAAAFDKLKVVVEQLDVERGTMGNHAFYLSIPPKAFPLVTEQLKRSRLAQPREGQWRRVVIEKPFGHDLQSARELNDVVSAVFPPDSVFRIDHYLGKETVQNILALRFANQLYEPIWNANYVDHVQITMAEDIGVGGRAGYYDGIGAARDVIQNHLLQLLALTAMEEPISFEAGDLRAEKEKILAAVRLPEDLATGTARGQYAGGWQGGEKVVGFLDEEGMNPRSTTETYAAVKLTIGTRRWAGVPFYLRAGKRLGRRVTEIAVVFKRAPQQVFAASQTSELGQNALVIRVQPDEGVTIRFGSKVPGAGMQVRDVTMDFGYGHAFTEASPEAYERLILDVLLGDPPLFPRQEEVELSWKILDPIEQFWAAQGQPEQYRPGTWGPVSADELLARDGRVWRRP</sequence>
<evidence type="ECO:0000256" key="4">
    <source>
        <dbReference type="ARBA" id="ARBA00022857"/>
    </source>
</evidence>
<comment type="caution">
    <text evidence="10">The sequence shown here is derived from an EMBL/GenBank/DDBJ whole genome shotgun (WGS) entry which is preliminary data.</text>
</comment>
<dbReference type="Gene3D" id="3.40.50.720">
    <property type="entry name" value="NAD(P)-binding Rossmann-like Domain"/>
    <property type="match status" value="1"/>
</dbReference>
<feature type="binding site" evidence="7">
    <location>
        <begin position="110"/>
        <end position="111"/>
    </location>
    <ligand>
        <name>NADP(+)</name>
        <dbReference type="ChEBI" id="CHEBI:58349"/>
    </ligand>
</feature>
<dbReference type="NCBIfam" id="TIGR00871">
    <property type="entry name" value="zwf"/>
    <property type="match status" value="1"/>
</dbReference>
<dbReference type="PANTHER" id="PTHR23429:SF0">
    <property type="entry name" value="GLUCOSE-6-PHOSPHATE 1-DEHYDROGENASE"/>
    <property type="match status" value="1"/>
</dbReference>
<dbReference type="InterPro" id="IPR022675">
    <property type="entry name" value="G6P_DH_C"/>
</dbReference>